<dbReference type="EMBL" id="JACMYC010000002">
    <property type="protein sequence ID" value="MBC2959384.1"/>
    <property type="molecule type" value="Genomic_DNA"/>
</dbReference>
<gene>
    <name evidence="2" type="ORF">H7344_03625</name>
</gene>
<keyword evidence="3" id="KW-1185">Reference proteome</keyword>
<evidence type="ECO:0000313" key="3">
    <source>
        <dbReference type="Proteomes" id="UP000604001"/>
    </source>
</evidence>
<proteinExistence type="predicted"/>
<sequence length="113" mass="12622">MSKYADVEALLRDLETALSEMVSRDPRLVGLAEDVRAEIRQLENNLAGATDAPLSRYDVALTESALEGLRPLLGEIQLAVVPPDRTGVGADQSYDLLRRFRPHIRNLLEVLRR</sequence>
<feature type="coiled-coil region" evidence="1">
    <location>
        <begin position="4"/>
        <end position="52"/>
    </location>
</feature>
<dbReference type="Proteomes" id="UP000604001">
    <property type="component" value="Unassembled WGS sequence"/>
</dbReference>
<comment type="caution">
    <text evidence="2">The sequence shown here is derived from an EMBL/GenBank/DDBJ whole genome shotgun (WGS) entry which is preliminary data.</text>
</comment>
<accession>A0ABR6U4N2</accession>
<evidence type="ECO:0008006" key="4">
    <source>
        <dbReference type="Google" id="ProtNLM"/>
    </source>
</evidence>
<organism evidence="2 3">
    <name type="scientific">Nocardioides deserti</name>
    <dbReference type="NCBI Taxonomy" id="1588644"/>
    <lineage>
        <taxon>Bacteria</taxon>
        <taxon>Bacillati</taxon>
        <taxon>Actinomycetota</taxon>
        <taxon>Actinomycetes</taxon>
        <taxon>Propionibacteriales</taxon>
        <taxon>Nocardioidaceae</taxon>
        <taxon>Nocardioides</taxon>
    </lineage>
</organism>
<name>A0ABR6U4N2_9ACTN</name>
<evidence type="ECO:0000313" key="2">
    <source>
        <dbReference type="EMBL" id="MBC2959384.1"/>
    </source>
</evidence>
<reference evidence="2 3" key="1">
    <citation type="submission" date="2020-08" db="EMBL/GenBank/DDBJ databases">
        <title>novel species in genus Nocardioides.</title>
        <authorList>
            <person name="Zhang G."/>
        </authorList>
    </citation>
    <scope>NUCLEOTIDE SEQUENCE [LARGE SCALE GENOMIC DNA]</scope>
    <source>
        <strain evidence="2 3">SC8A-24</strain>
    </source>
</reference>
<evidence type="ECO:0000256" key="1">
    <source>
        <dbReference type="SAM" id="Coils"/>
    </source>
</evidence>
<protein>
    <recommendedName>
        <fullName evidence="4">ATPase</fullName>
    </recommendedName>
</protein>
<keyword evidence="1" id="KW-0175">Coiled coil</keyword>
<dbReference type="RefSeq" id="WP_186344680.1">
    <property type="nucleotide sequence ID" value="NZ_BMMR01000002.1"/>
</dbReference>